<dbReference type="Gene3D" id="2.30.220.10">
    <property type="entry name" value="f41 fragment of flagellin, C-terminal domain"/>
    <property type="match status" value="1"/>
</dbReference>
<dbReference type="Pfam" id="PF00669">
    <property type="entry name" value="Flagellin_N"/>
    <property type="match status" value="1"/>
</dbReference>
<dbReference type="Gene3D" id="2.170.280.10">
    <property type="entry name" value="f41 fragment of flagellin, middle domain"/>
    <property type="match status" value="1"/>
</dbReference>
<dbReference type="RefSeq" id="WP_144280296.1">
    <property type="nucleotide sequence ID" value="NZ_CP041730.1"/>
</dbReference>
<keyword evidence="3 4" id="KW-0975">Bacterial flagellum</keyword>
<dbReference type="Pfam" id="PF00700">
    <property type="entry name" value="Flagellin_C"/>
    <property type="match status" value="1"/>
</dbReference>
<dbReference type="OrthoDB" id="9796789at2"/>
<keyword evidence="2 4" id="KW-0964">Secreted</keyword>
<dbReference type="Pfam" id="PF07196">
    <property type="entry name" value="Flagellin_IN"/>
    <property type="match status" value="1"/>
</dbReference>
<dbReference type="PANTHER" id="PTHR42792:SF2">
    <property type="entry name" value="FLAGELLIN"/>
    <property type="match status" value="1"/>
</dbReference>
<evidence type="ECO:0000256" key="3">
    <source>
        <dbReference type="ARBA" id="ARBA00023143"/>
    </source>
</evidence>
<evidence type="ECO:0000256" key="4">
    <source>
        <dbReference type="RuleBase" id="RU362073"/>
    </source>
</evidence>
<evidence type="ECO:0000313" key="8">
    <source>
        <dbReference type="Proteomes" id="UP000317550"/>
    </source>
</evidence>
<feature type="domain" description="Flagellin C-terminal" evidence="6">
    <location>
        <begin position="448"/>
        <end position="532"/>
    </location>
</feature>
<evidence type="ECO:0000259" key="5">
    <source>
        <dbReference type="Pfam" id="PF00669"/>
    </source>
</evidence>
<dbReference type="Gene3D" id="1.20.1330.10">
    <property type="entry name" value="f41 fragment of flagellin, N-terminal domain"/>
    <property type="match status" value="1"/>
</dbReference>
<sequence>MASVINTNIPSLNAQRNLNKSQDSLSTSLQRLSSGLRINSAKDDAAGLAISERFTAQIRGLDQARRNANDGVSLSQVGEGALSQVSDILQRIRELSVQSINATNSSSDRSAINSEVQQLTSELDRYAQSTDFNGSKLFNGSFGTSIYQIGANANEVLTATTANFRTTNYGTFQQGNNANAVYATTGVGLGLNTSTTAGIVATSGTTYSGTTSGTLTINGGNGVGTVTTLNSGSTARNLADAINGVGQTGVRAIARTTATITFTGVTGQTYSLNVSGSNSNTVNINFTVSNATTADGLADAVSAFNNNSSQTGITARLNATNNGLILSNDGGDDIILQAAANAASGGFTLSGANGTNFAVSAAATGTNGTTTFSGNVIRVAGQVTLDSDKSYSISTSGFNFASGIIGTSGQPGAVSGVSLASGVVQGSTLQAVATLDVSTSDNATRALRIIDSALATVNGQRAAFGALQSRFTATIANLQTAGENITASRSRIRDADFASETANLTRSQILQQAGTAILAQANALPNQVLSLLRG</sequence>
<keyword evidence="7" id="KW-0282">Flagellum</keyword>
<keyword evidence="7" id="KW-0966">Cell projection</keyword>
<protein>
    <recommendedName>
        <fullName evidence="4">Flagellin</fullName>
    </recommendedName>
</protein>
<keyword evidence="8" id="KW-1185">Reference proteome</keyword>
<dbReference type="PRINTS" id="PR00207">
    <property type="entry name" value="FLAGELLIN"/>
</dbReference>
<comment type="function">
    <text evidence="4">Flagellin is the subunit protein which polymerizes to form the filaments of bacterial flagella.</text>
</comment>
<dbReference type="InterPro" id="IPR001029">
    <property type="entry name" value="Flagellin_N"/>
</dbReference>
<organism evidence="7 8">
    <name type="scientific">Chitinimonas arctica</name>
    <dbReference type="NCBI Taxonomy" id="2594795"/>
    <lineage>
        <taxon>Bacteria</taxon>
        <taxon>Pseudomonadati</taxon>
        <taxon>Pseudomonadota</taxon>
        <taxon>Betaproteobacteria</taxon>
        <taxon>Neisseriales</taxon>
        <taxon>Chitinibacteraceae</taxon>
        <taxon>Chitinimonas</taxon>
    </lineage>
</organism>
<dbReference type="EMBL" id="CP041730">
    <property type="protein sequence ID" value="QDQ28913.1"/>
    <property type="molecule type" value="Genomic_DNA"/>
</dbReference>
<dbReference type="InterPro" id="IPR046358">
    <property type="entry name" value="Flagellin_C"/>
</dbReference>
<dbReference type="Gene3D" id="6.10.10.10">
    <property type="entry name" value="Flagellar export chaperone, C-terminal domain"/>
    <property type="match status" value="1"/>
</dbReference>
<keyword evidence="7" id="KW-0969">Cilium</keyword>
<dbReference type="SUPFAM" id="SSF64518">
    <property type="entry name" value="Phase 1 flagellin"/>
    <property type="match status" value="1"/>
</dbReference>
<dbReference type="GO" id="GO:0005198">
    <property type="term" value="F:structural molecule activity"/>
    <property type="evidence" value="ECO:0007669"/>
    <property type="project" value="UniProtKB-UniRule"/>
</dbReference>
<dbReference type="InterPro" id="IPR042187">
    <property type="entry name" value="Flagellin_C_sub2"/>
</dbReference>
<dbReference type="Proteomes" id="UP000317550">
    <property type="component" value="Chromosome"/>
</dbReference>
<accession>A0A516SLB4</accession>
<comment type="subcellular location">
    <subcellularLocation>
        <location evidence="4">Secreted</location>
    </subcellularLocation>
    <subcellularLocation>
        <location evidence="4">Bacterial flagellum</location>
    </subcellularLocation>
</comment>
<feature type="domain" description="Flagellin N-terminal" evidence="5">
    <location>
        <begin position="5"/>
        <end position="141"/>
    </location>
</feature>
<comment type="similarity">
    <text evidence="1 4">Belongs to the bacterial flagellin family.</text>
</comment>
<dbReference type="PANTHER" id="PTHR42792">
    <property type="entry name" value="FLAGELLIN"/>
    <property type="match status" value="1"/>
</dbReference>
<reference evidence="8" key="1">
    <citation type="submission" date="2019-07" db="EMBL/GenBank/DDBJ databases">
        <title>Chitinimonas sp. nov., isolated from Ny-Alesund, arctica soil.</title>
        <authorList>
            <person name="Xu Q."/>
            <person name="Peng F."/>
        </authorList>
    </citation>
    <scope>NUCLEOTIDE SEQUENCE [LARGE SCALE GENOMIC DNA]</scope>
    <source>
        <strain evidence="8">R3-44</strain>
    </source>
</reference>
<proteinExistence type="inferred from homology"/>
<evidence type="ECO:0000256" key="1">
    <source>
        <dbReference type="ARBA" id="ARBA00005709"/>
    </source>
</evidence>
<dbReference type="KEGG" id="cari:FNU76_22575"/>
<dbReference type="AlphaFoldDB" id="A0A516SLB4"/>
<dbReference type="GO" id="GO:0009288">
    <property type="term" value="C:bacterial-type flagellum"/>
    <property type="evidence" value="ECO:0007669"/>
    <property type="project" value="UniProtKB-SubCell"/>
</dbReference>
<dbReference type="InterPro" id="IPR001492">
    <property type="entry name" value="Flagellin"/>
</dbReference>
<gene>
    <name evidence="7" type="ORF">FNU76_22575</name>
</gene>
<dbReference type="InterPro" id="IPR010810">
    <property type="entry name" value="Flagellin_hook_IN_motif"/>
</dbReference>
<dbReference type="Gene3D" id="6.10.280.190">
    <property type="match status" value="1"/>
</dbReference>
<evidence type="ECO:0000256" key="2">
    <source>
        <dbReference type="ARBA" id="ARBA00022525"/>
    </source>
</evidence>
<evidence type="ECO:0000313" key="7">
    <source>
        <dbReference type="EMBL" id="QDQ28913.1"/>
    </source>
</evidence>
<name>A0A516SLB4_9NEIS</name>
<dbReference type="GO" id="GO:0005576">
    <property type="term" value="C:extracellular region"/>
    <property type="evidence" value="ECO:0007669"/>
    <property type="project" value="UniProtKB-SubCell"/>
</dbReference>
<evidence type="ECO:0000259" key="6">
    <source>
        <dbReference type="Pfam" id="PF00700"/>
    </source>
</evidence>